<protein>
    <submittedName>
        <fullName evidence="2">Uncharacterized protein</fullName>
    </submittedName>
</protein>
<keyword evidence="3" id="KW-1185">Reference proteome</keyword>
<comment type="caution">
    <text evidence="2">The sequence shown here is derived from an EMBL/GenBank/DDBJ whole genome shotgun (WGS) entry which is preliminary data.</text>
</comment>
<proteinExistence type="predicted"/>
<evidence type="ECO:0000313" key="2">
    <source>
        <dbReference type="EMBL" id="EPY15265.1"/>
    </source>
</evidence>
<feature type="region of interest" description="Disordered" evidence="1">
    <location>
        <begin position="64"/>
        <end position="178"/>
    </location>
</feature>
<reference evidence="2 3" key="1">
    <citation type="journal article" date="2013" name="PLoS ONE">
        <title>Predicting the Proteins of Angomonas deanei, Strigomonas culicis and Their Respective Endosymbionts Reveals New Aspects of the Trypanosomatidae Family.</title>
        <authorList>
            <person name="Motta M.C."/>
            <person name="Martins A.C."/>
            <person name="de Souza S.S."/>
            <person name="Catta-Preta C.M."/>
            <person name="Silva R."/>
            <person name="Klein C.C."/>
            <person name="de Almeida L.G."/>
            <person name="de Lima Cunha O."/>
            <person name="Ciapina L.P."/>
            <person name="Brocchi M."/>
            <person name="Colabardini A.C."/>
            <person name="de Araujo Lima B."/>
            <person name="Machado C.R."/>
            <person name="de Almeida Soares C.M."/>
            <person name="Probst C.M."/>
            <person name="de Menezes C.B."/>
            <person name="Thompson C.E."/>
            <person name="Bartholomeu D.C."/>
            <person name="Gradia D.F."/>
            <person name="Pavoni D.P."/>
            <person name="Grisard E.C."/>
            <person name="Fantinatti-Garboggini F."/>
            <person name="Marchini F.K."/>
            <person name="Rodrigues-Luiz G.F."/>
            <person name="Wagner G."/>
            <person name="Goldman G.H."/>
            <person name="Fietto J.L."/>
            <person name="Elias M.C."/>
            <person name="Goldman M.H."/>
            <person name="Sagot M.F."/>
            <person name="Pereira M."/>
            <person name="Stoco P.H."/>
            <person name="de Mendonca-Neto R.P."/>
            <person name="Teixeira S.M."/>
            <person name="Maciel T.E."/>
            <person name="de Oliveira Mendes T.A."/>
            <person name="Urmenyi T.P."/>
            <person name="de Souza W."/>
            <person name="Schenkman S."/>
            <person name="de Vasconcelos A.T."/>
        </authorList>
    </citation>
    <scope>NUCLEOTIDE SEQUENCE [LARGE SCALE GENOMIC DNA]</scope>
</reference>
<evidence type="ECO:0000256" key="1">
    <source>
        <dbReference type="SAM" id="MobiDB-lite"/>
    </source>
</evidence>
<dbReference type="AlphaFoldDB" id="S9UXK1"/>
<sequence length="178" mass="18377">MSPDNAAAPLRVSHSGDAVTYSYGSSRIDAFCRGILQSSDGGGSSEAAPKRQPIMMFTEHIPSASERARGAKAESAFNRFETNKAMRRVSDSAEGPLTPQQSTRKSSAAEAASNSAPTRGARPLLAMQNAPVPGGAPRNSTTAAPAAQSRLARGGNEGGGEALWDGRTHQPGGEGGRR</sequence>
<dbReference type="EMBL" id="ATMH01012324">
    <property type="protein sequence ID" value="EPY15265.1"/>
    <property type="molecule type" value="Genomic_DNA"/>
</dbReference>
<accession>S9UXK1</accession>
<dbReference type="Proteomes" id="UP000015354">
    <property type="component" value="Unassembled WGS sequence"/>
</dbReference>
<feature type="compositionally biased region" description="Basic and acidic residues" evidence="1">
    <location>
        <begin position="81"/>
        <end position="91"/>
    </location>
</feature>
<name>S9UXK1_9TRYP</name>
<gene>
    <name evidence="2" type="ORF">STCU_12181</name>
</gene>
<evidence type="ECO:0000313" key="3">
    <source>
        <dbReference type="Proteomes" id="UP000015354"/>
    </source>
</evidence>
<organism evidence="2 3">
    <name type="scientific">Strigomonas culicis</name>
    <dbReference type="NCBI Taxonomy" id="28005"/>
    <lineage>
        <taxon>Eukaryota</taxon>
        <taxon>Discoba</taxon>
        <taxon>Euglenozoa</taxon>
        <taxon>Kinetoplastea</taxon>
        <taxon>Metakinetoplastina</taxon>
        <taxon>Trypanosomatida</taxon>
        <taxon>Trypanosomatidae</taxon>
        <taxon>Strigomonadinae</taxon>
        <taxon>Strigomonas</taxon>
    </lineage>
</organism>
<feature type="compositionally biased region" description="Low complexity" evidence="1">
    <location>
        <begin position="106"/>
        <end position="116"/>
    </location>
</feature>